<organism evidence="2">
    <name type="scientific">Brassica napus</name>
    <name type="common">Rape</name>
    <dbReference type="NCBI Taxonomy" id="3708"/>
    <lineage>
        <taxon>Eukaryota</taxon>
        <taxon>Viridiplantae</taxon>
        <taxon>Streptophyta</taxon>
        <taxon>Embryophyta</taxon>
        <taxon>Tracheophyta</taxon>
        <taxon>Spermatophyta</taxon>
        <taxon>Magnoliopsida</taxon>
        <taxon>eudicotyledons</taxon>
        <taxon>Gunneridae</taxon>
        <taxon>Pentapetalae</taxon>
        <taxon>rosids</taxon>
        <taxon>malvids</taxon>
        <taxon>Brassicales</taxon>
        <taxon>Brassicaceae</taxon>
        <taxon>Brassiceae</taxon>
        <taxon>Brassica</taxon>
    </lineage>
</organism>
<protein>
    <submittedName>
        <fullName evidence="2">(rape) hypothetical protein</fullName>
    </submittedName>
</protein>
<dbReference type="AlphaFoldDB" id="A0A816Y9M9"/>
<feature type="compositionally biased region" description="Basic residues" evidence="1">
    <location>
        <begin position="323"/>
        <end position="333"/>
    </location>
</feature>
<gene>
    <name evidence="2" type="ORF">DARMORV10_A07P02870.1</name>
</gene>
<proteinExistence type="predicted"/>
<dbReference type="EMBL" id="HG994361">
    <property type="protein sequence ID" value="CAF2157247.1"/>
    <property type="molecule type" value="Genomic_DNA"/>
</dbReference>
<reference evidence="2" key="1">
    <citation type="submission" date="2021-01" db="EMBL/GenBank/DDBJ databases">
        <authorList>
            <consortium name="Genoscope - CEA"/>
            <person name="William W."/>
        </authorList>
    </citation>
    <scope>NUCLEOTIDE SEQUENCE</scope>
</reference>
<feature type="region of interest" description="Disordered" evidence="1">
    <location>
        <begin position="312"/>
        <end position="333"/>
    </location>
</feature>
<evidence type="ECO:0000313" key="2">
    <source>
        <dbReference type="EMBL" id="CAF2157247.1"/>
    </source>
</evidence>
<dbReference type="Proteomes" id="UP001295469">
    <property type="component" value="Chromosome A07"/>
</dbReference>
<sequence>MGVLVTVELQGLRSTGESQDTRVGKAGERAVVIKLIVDLNFLAGQVAEKQNIQKGTSMTPGHVSAWTLTRSDYGKDVLMTRLRRLIEHNGRLEILAVSVHVEGDTSMDHYDEHDDMALQTNKPLLPIDPVVELSKKMQKQEMGTKKEEEPSAALATRSLGKLSNTESILPLIRPKSPNSILSRRKSFSDAVREEVPKTASNRNRHSTGTVQNKNTIAVHEHDSPRFRSGKEPALGDLGEELAAFGEFHDEEDLGFGGEDLREVHDVGVTQAVHDSDLPLHVGSVKASLVQPLLAHYFDRLALLRPRVPPSVHLRERPTSHQLPHLKKAKAKLT</sequence>
<name>A0A816Y9M9_BRANA</name>
<evidence type="ECO:0000256" key="1">
    <source>
        <dbReference type="SAM" id="MobiDB-lite"/>
    </source>
</evidence>
<accession>A0A816Y9M9</accession>